<proteinExistence type="predicted"/>
<dbReference type="InterPro" id="IPR052080">
    <property type="entry name" value="vWF_C/EGF_Fibrillin"/>
</dbReference>
<reference evidence="13" key="2">
    <citation type="submission" date="2025-09" db="UniProtKB">
        <authorList>
            <consortium name="Ensembl"/>
        </authorList>
    </citation>
    <scope>IDENTIFICATION</scope>
</reference>
<feature type="domain" description="EGF-like" evidence="11">
    <location>
        <begin position="370"/>
        <end position="406"/>
    </location>
</feature>
<feature type="domain" description="EGF-like" evidence="11">
    <location>
        <begin position="19"/>
        <end position="51"/>
    </location>
</feature>
<feature type="domain" description="TB" evidence="12">
    <location>
        <begin position="1073"/>
        <end position="1127"/>
    </location>
</feature>
<keyword evidence="4 9" id="KW-0245">EGF-like domain</keyword>
<dbReference type="PANTHER" id="PTHR47333">
    <property type="entry name" value="VON WILLEBRAND FACTOR C AND EGF DOMAIN-CONTAINING PROTEIN"/>
    <property type="match status" value="1"/>
</dbReference>
<feature type="domain" description="EGF-like" evidence="11">
    <location>
        <begin position="886"/>
        <end position="923"/>
    </location>
</feature>
<dbReference type="Pfam" id="PF07645">
    <property type="entry name" value="EGF_CA"/>
    <property type="match status" value="14"/>
</dbReference>
<keyword evidence="8" id="KW-0325">Glycoprotein</keyword>
<dbReference type="PROSITE" id="PS50026">
    <property type="entry name" value="EGF_3"/>
    <property type="match status" value="9"/>
</dbReference>
<dbReference type="Gene3D" id="3.90.290.10">
    <property type="entry name" value="TGF-beta binding (TB) domain"/>
    <property type="match status" value="4"/>
</dbReference>
<dbReference type="InterPro" id="IPR000742">
    <property type="entry name" value="EGF"/>
</dbReference>
<feature type="domain" description="EGF-like" evidence="11">
    <location>
        <begin position="969"/>
        <end position="1010"/>
    </location>
</feature>
<comment type="subcellular location">
    <subcellularLocation>
        <location evidence="1">Secreted</location>
        <location evidence="1">Extracellular space</location>
        <location evidence="1">Extracellular matrix</location>
    </subcellularLocation>
</comment>
<dbReference type="InterPro" id="IPR049883">
    <property type="entry name" value="NOTCH1_EGF-like"/>
</dbReference>
<evidence type="ECO:0000313" key="13">
    <source>
        <dbReference type="Ensembl" id="ENSPCEP00000024036.1"/>
    </source>
</evidence>
<evidence type="ECO:0000256" key="7">
    <source>
        <dbReference type="ARBA" id="ARBA00023157"/>
    </source>
</evidence>
<dbReference type="SUPFAM" id="SSF57581">
    <property type="entry name" value="TB module/8-cys domain"/>
    <property type="match status" value="4"/>
</dbReference>
<dbReference type="InterPro" id="IPR009030">
    <property type="entry name" value="Growth_fac_rcpt_cys_sf"/>
</dbReference>
<dbReference type="Pfam" id="PF00683">
    <property type="entry name" value="TB"/>
    <property type="match status" value="4"/>
</dbReference>
<dbReference type="InterPro" id="IPR000152">
    <property type="entry name" value="EGF-type_Asp/Asn_hydroxyl_site"/>
</dbReference>
<evidence type="ECO:0000256" key="2">
    <source>
        <dbReference type="ARBA" id="ARBA00022525"/>
    </source>
</evidence>
<keyword evidence="6" id="KW-0677">Repeat</keyword>
<dbReference type="Ensembl" id="ENSPCET00000024835.1">
    <property type="protein sequence ID" value="ENSPCEP00000024036.1"/>
    <property type="gene ID" value="ENSPCEG00000017395.1"/>
</dbReference>
<dbReference type="InterPro" id="IPR017878">
    <property type="entry name" value="TB_dom"/>
</dbReference>
<dbReference type="Gene3D" id="2.10.25.10">
    <property type="entry name" value="Laminin"/>
    <property type="match status" value="16"/>
</dbReference>
<feature type="disulfide bond" evidence="9">
    <location>
        <begin position="23"/>
        <end position="33"/>
    </location>
</feature>
<keyword evidence="3" id="KW-0272">Extracellular matrix</keyword>
<feature type="compositionally biased region" description="Polar residues" evidence="10">
    <location>
        <begin position="280"/>
        <end position="298"/>
    </location>
</feature>
<dbReference type="InterPro" id="IPR001881">
    <property type="entry name" value="EGF-like_Ca-bd_dom"/>
</dbReference>
<dbReference type="SUPFAM" id="SSF57184">
    <property type="entry name" value="Growth factor receptor domain"/>
    <property type="match status" value="4"/>
</dbReference>
<feature type="domain" description="EGF-like" evidence="11">
    <location>
        <begin position="605"/>
        <end position="646"/>
    </location>
</feature>
<name>A0A8C8SUJ6_9SAUR</name>
<feature type="region of interest" description="Disordered" evidence="10">
    <location>
        <begin position="279"/>
        <end position="298"/>
    </location>
</feature>
<feature type="domain" description="EGF-like" evidence="11">
    <location>
        <begin position="927"/>
        <end position="968"/>
    </location>
</feature>
<accession>A0A8C8SUJ6</accession>
<evidence type="ECO:0000256" key="3">
    <source>
        <dbReference type="ARBA" id="ARBA00022530"/>
    </source>
</evidence>
<feature type="region of interest" description="Disordered" evidence="10">
    <location>
        <begin position="61"/>
        <end position="87"/>
    </location>
</feature>
<evidence type="ECO:0000256" key="8">
    <source>
        <dbReference type="ARBA" id="ARBA00023180"/>
    </source>
</evidence>
<dbReference type="InterPro" id="IPR018097">
    <property type="entry name" value="EGF_Ca-bd_CS"/>
</dbReference>
<keyword evidence="14" id="KW-1185">Reference proteome</keyword>
<evidence type="ECO:0000256" key="6">
    <source>
        <dbReference type="ARBA" id="ARBA00022737"/>
    </source>
</evidence>
<evidence type="ECO:0000313" key="14">
    <source>
        <dbReference type="Proteomes" id="UP000694393"/>
    </source>
</evidence>
<dbReference type="SMART" id="SM00179">
    <property type="entry name" value="EGF_CA"/>
    <property type="match status" value="15"/>
</dbReference>
<dbReference type="InterPro" id="IPR036773">
    <property type="entry name" value="TB_dom_sf"/>
</dbReference>
<feature type="domain" description="EGF-like" evidence="11">
    <location>
        <begin position="690"/>
        <end position="729"/>
    </location>
</feature>
<dbReference type="PROSITE" id="PS00022">
    <property type="entry name" value="EGF_1"/>
    <property type="match status" value="1"/>
</dbReference>
<dbReference type="PROSITE" id="PS01187">
    <property type="entry name" value="EGF_CA"/>
    <property type="match status" value="7"/>
</dbReference>
<comment type="caution">
    <text evidence="9">Lacks conserved residue(s) required for the propagation of feature annotation.</text>
</comment>
<dbReference type="SUPFAM" id="SSF57196">
    <property type="entry name" value="EGF/Laminin"/>
    <property type="match status" value="6"/>
</dbReference>
<feature type="disulfide bond" evidence="9">
    <location>
        <begin position="41"/>
        <end position="50"/>
    </location>
</feature>
<evidence type="ECO:0000259" key="11">
    <source>
        <dbReference type="PROSITE" id="PS50026"/>
    </source>
</evidence>
<dbReference type="PROSITE" id="PS51364">
    <property type="entry name" value="TB"/>
    <property type="match status" value="4"/>
</dbReference>
<keyword evidence="2" id="KW-0964">Secreted</keyword>
<reference evidence="13" key="1">
    <citation type="submission" date="2025-08" db="UniProtKB">
        <authorList>
            <consortium name="Ensembl"/>
        </authorList>
    </citation>
    <scope>IDENTIFICATION</scope>
</reference>
<feature type="domain" description="EGF-like" evidence="11">
    <location>
        <begin position="1379"/>
        <end position="1422"/>
    </location>
</feature>
<dbReference type="GO" id="GO:0008201">
    <property type="term" value="F:heparin binding"/>
    <property type="evidence" value="ECO:0007669"/>
    <property type="project" value="UniProtKB-KW"/>
</dbReference>
<dbReference type="SMART" id="SM00181">
    <property type="entry name" value="EGF"/>
    <property type="match status" value="16"/>
</dbReference>
<protein>
    <submittedName>
        <fullName evidence="13">Latent transforming growth factor beta binding protein 2</fullName>
    </submittedName>
</protein>
<evidence type="ECO:0000256" key="10">
    <source>
        <dbReference type="SAM" id="MobiDB-lite"/>
    </source>
</evidence>
<evidence type="ECO:0000256" key="1">
    <source>
        <dbReference type="ARBA" id="ARBA00004498"/>
    </source>
</evidence>
<organism evidence="13 14">
    <name type="scientific">Pelusios castaneus</name>
    <name type="common">West African mud turtle</name>
    <dbReference type="NCBI Taxonomy" id="367368"/>
    <lineage>
        <taxon>Eukaryota</taxon>
        <taxon>Metazoa</taxon>
        <taxon>Chordata</taxon>
        <taxon>Craniata</taxon>
        <taxon>Vertebrata</taxon>
        <taxon>Euteleostomi</taxon>
        <taxon>Archelosauria</taxon>
        <taxon>Testudinata</taxon>
        <taxon>Testudines</taxon>
        <taxon>Pleurodira</taxon>
        <taxon>Pelomedusidae</taxon>
        <taxon>Pelusios</taxon>
    </lineage>
</organism>
<keyword evidence="7 9" id="KW-1015">Disulfide bond</keyword>
<feature type="domain" description="TB" evidence="12">
    <location>
        <begin position="1243"/>
        <end position="1288"/>
    </location>
</feature>
<dbReference type="CDD" id="cd00054">
    <property type="entry name" value="EGF_CA"/>
    <property type="match status" value="11"/>
</dbReference>
<dbReference type="PROSITE" id="PS00010">
    <property type="entry name" value="ASX_HYDROXYL"/>
    <property type="match status" value="9"/>
</dbReference>
<dbReference type="Proteomes" id="UP000694393">
    <property type="component" value="Unplaced"/>
</dbReference>
<evidence type="ECO:0000259" key="12">
    <source>
        <dbReference type="PROSITE" id="PS51364"/>
    </source>
</evidence>
<feature type="domain" description="EGF-like" evidence="11">
    <location>
        <begin position="1141"/>
        <end position="1179"/>
    </location>
</feature>
<feature type="domain" description="TB" evidence="12">
    <location>
        <begin position="305"/>
        <end position="348"/>
    </location>
</feature>
<evidence type="ECO:0000256" key="4">
    <source>
        <dbReference type="ARBA" id="ARBA00022536"/>
    </source>
</evidence>
<sequence>MAGGRGGHPLKLGFSQMGEGTVCDPPCQNKGSCSRPQLCICRSGFQGAHCEEIVPEQEYHPPSSMAAFRPPSGSLPKKTGSAERDGSLRGAQTPVLQRPPAGCSHKGVNFQDASGAPYAIFNKIRKIKIVFTPTICKQTCRSGRCYNSCEKGDTTTLYSQGGHNHDPKSGFRICEYPRPSASSCLNRPYGLGAGGRGAMASICVQKTLPFPMRGYPPPSLGADLTLSSLNPSLVNVHINHPPEATVQIHQVARVRGDSGQSEENSVEAVLVSQLPASPRYSFSNGNSNSITTESGQQQRPQELMGRCFRETLHGQCANPLPGLAKFEDCCGSVGLFWGVNRCIPCPPRPGNGQVECPQGYKRLNRSHCQDINECLMLGLCKDAECVNTRGSFRCTCKPGTMLDLSRSRCVSDKAVSMEQGLCYRSVAGGVCALPLTQSITKQICCCSRVGKGWGKNCEKCPMLGSGECCPAVPGVVSLELVSIRTAHTELALKPPWLCQPCPLLPVVCYRAALAPVQARQSWFAVLALHGLSLIPSAGAVAKGSQPPALTQPSLKQVETLSNVGPGAPGSHVCPARHRPVCIGTLLCAGGVGSRGLRARPVCPSEIDRCASAPGTCGPGTCVNLPGRYSCVCGPGYRLHPSLPQCIGMSCVRDPCAGRGHCINSVGSYSCLCYPGSAQLTDGTCPWVLTDLNECEQPSVCRGGRCTNTPGSYRCECAEGYVMGRRGQCEDIDECADPSACPQGRCVNSQGSYECLSCAAGYQPRNGRCVDINECVTRSACPTGLCINTEGSFFCVPCEAGYTVLFVRSPDIDECSSPNACPLGICTNTEGSFACRACDAGYVLSSNRLTCEAVGWIPPCTLAGSLSCWGGQGYLKGSGPIWEGVEDIDECKDPTVSCHGGECLNTPGSYACHCHPGFELLNGTVCRDMNECLSSEICGPNGECLNSHGSYFCICAPGFSNAAGGVSCQDIDECANETLCGSHAFCDNTDGSFRCLCDNGYENLPPDQDCVDVNECELMVAVCGTALCENVEGSFLCLCLSDHEEYDTETGECRPRAGDPDRPIAPRPTGSERKECYYHISDVQLCDSVLAKNTTKEECCCTNGAAWGDNCETHPCPVLGTVEYSEICPSGKGYIPSSRVNDADECEMFGSEICRNGHCVNTVPGYKCFCRSGYLYDSSQLKCVDQDECENEMSCVNGECLNTDGSFHCFCSLPLVLDVTRSRCINPLSISLTEDLDEHDIHLDICWQRVSNYICNQPLQGRQTTYTECCCRYGEAWSQDCALCPHRASGENAQPQEWWGDRRAQGVPSGRRSSPRMCCPQADGPSASTGHFDSFEGLQAEECGILNGCDNGRCVRVREGYTCDCFDGFQLDMTHMACVDIDECEVSSPGPLCEGGTCENTEGSYRCSCLPGFVAQAEPHRCAPETARSQEAAQL</sequence>
<dbReference type="PROSITE" id="PS01186">
    <property type="entry name" value="EGF_2"/>
    <property type="match status" value="6"/>
</dbReference>
<evidence type="ECO:0000256" key="9">
    <source>
        <dbReference type="PROSITE-ProRule" id="PRU00076"/>
    </source>
</evidence>
<evidence type="ECO:0000256" key="5">
    <source>
        <dbReference type="ARBA" id="ARBA00022729"/>
    </source>
</evidence>
<dbReference type="PANTHER" id="PTHR47333:SF4">
    <property type="entry name" value="EGF-LIKE DOMAIN-CONTAINING PROTEIN"/>
    <property type="match status" value="1"/>
</dbReference>
<dbReference type="GO" id="GO:0005509">
    <property type="term" value="F:calcium ion binding"/>
    <property type="evidence" value="ECO:0007669"/>
    <property type="project" value="InterPro"/>
</dbReference>
<keyword evidence="5" id="KW-0732">Signal</keyword>
<feature type="domain" description="TB" evidence="12">
    <location>
        <begin position="420"/>
        <end position="469"/>
    </location>
</feature>